<protein>
    <submittedName>
        <fullName evidence="2">Dienelactone hydrolase family protein</fullName>
    </submittedName>
</protein>
<evidence type="ECO:0000313" key="3">
    <source>
        <dbReference type="Proteomes" id="UP001501237"/>
    </source>
</evidence>
<comment type="caution">
    <text evidence="2">The sequence shown here is derived from an EMBL/GenBank/DDBJ whole genome shotgun (WGS) entry which is preliminary data.</text>
</comment>
<dbReference type="GO" id="GO:0016787">
    <property type="term" value="F:hydrolase activity"/>
    <property type="evidence" value="ECO:0007669"/>
    <property type="project" value="UniProtKB-KW"/>
</dbReference>
<evidence type="ECO:0000313" key="2">
    <source>
        <dbReference type="EMBL" id="GAA3231841.1"/>
    </source>
</evidence>
<dbReference type="Gene3D" id="3.40.50.1820">
    <property type="entry name" value="alpha/beta hydrolase"/>
    <property type="match status" value="1"/>
</dbReference>
<name>A0ABP6QP15_9ACTN</name>
<dbReference type="InterPro" id="IPR051049">
    <property type="entry name" value="Dienelactone_hydrolase-like"/>
</dbReference>
<keyword evidence="2" id="KW-0378">Hydrolase</keyword>
<dbReference type="PANTHER" id="PTHR46623">
    <property type="entry name" value="CARBOXYMETHYLENEBUTENOLIDASE-RELATED"/>
    <property type="match status" value="1"/>
</dbReference>
<dbReference type="RefSeq" id="WP_344835599.1">
    <property type="nucleotide sequence ID" value="NZ_BAAAUV010000022.1"/>
</dbReference>
<dbReference type="EMBL" id="BAAAUV010000022">
    <property type="protein sequence ID" value="GAA3231841.1"/>
    <property type="molecule type" value="Genomic_DNA"/>
</dbReference>
<keyword evidence="3" id="KW-1185">Reference proteome</keyword>
<organism evidence="2 3">
    <name type="scientific">Actinocorallia longicatena</name>
    <dbReference type="NCBI Taxonomy" id="111803"/>
    <lineage>
        <taxon>Bacteria</taxon>
        <taxon>Bacillati</taxon>
        <taxon>Actinomycetota</taxon>
        <taxon>Actinomycetes</taxon>
        <taxon>Streptosporangiales</taxon>
        <taxon>Thermomonosporaceae</taxon>
        <taxon>Actinocorallia</taxon>
    </lineage>
</organism>
<reference evidence="3" key="1">
    <citation type="journal article" date="2019" name="Int. J. Syst. Evol. Microbiol.">
        <title>The Global Catalogue of Microorganisms (GCM) 10K type strain sequencing project: providing services to taxonomists for standard genome sequencing and annotation.</title>
        <authorList>
            <consortium name="The Broad Institute Genomics Platform"/>
            <consortium name="The Broad Institute Genome Sequencing Center for Infectious Disease"/>
            <person name="Wu L."/>
            <person name="Ma J."/>
        </authorList>
    </citation>
    <scope>NUCLEOTIDE SEQUENCE [LARGE SCALE GENOMIC DNA]</scope>
    <source>
        <strain evidence="3">JCM 9377</strain>
    </source>
</reference>
<dbReference type="InterPro" id="IPR002925">
    <property type="entry name" value="Dienelactn_hydro"/>
</dbReference>
<gene>
    <name evidence="2" type="ORF">GCM10010468_63240</name>
</gene>
<accession>A0ABP6QP15</accession>
<dbReference type="Proteomes" id="UP001501237">
    <property type="component" value="Unassembled WGS sequence"/>
</dbReference>
<dbReference type="PANTHER" id="PTHR46623:SF6">
    <property type="entry name" value="ALPHA_BETA-HYDROLASES SUPERFAMILY PROTEIN"/>
    <property type="match status" value="1"/>
</dbReference>
<dbReference type="InterPro" id="IPR029058">
    <property type="entry name" value="AB_hydrolase_fold"/>
</dbReference>
<proteinExistence type="predicted"/>
<sequence length="252" mass="26832">MVKIESKDAFTAGTVPLAGHGGDEIEAYLARPLAPEPHGSVVVIHHMPGYDDATKEMVRTFAAHGYAAIMPNLHWRDAPGAAPDDAAAASRAAGGVPDARLLGDVAGAAAHLRGLPNSNGRVGSIGHCSGGRQSFLAACSLDLDAAVDCYGAFVVGEPPENFPLAVSSLVHLIPDLRCPVLGLFGAEDKYPSPEEVGELERELERHGKAHEFHIYPEAAHAFFAVDRPSYRPAAAMDGWRRVFAFFDEHLRP</sequence>
<dbReference type="SUPFAM" id="SSF53474">
    <property type="entry name" value="alpha/beta-Hydrolases"/>
    <property type="match status" value="1"/>
</dbReference>
<dbReference type="Pfam" id="PF01738">
    <property type="entry name" value="DLH"/>
    <property type="match status" value="1"/>
</dbReference>
<evidence type="ECO:0000259" key="1">
    <source>
        <dbReference type="Pfam" id="PF01738"/>
    </source>
</evidence>
<feature type="domain" description="Dienelactone hydrolase" evidence="1">
    <location>
        <begin position="25"/>
        <end position="249"/>
    </location>
</feature>